<evidence type="ECO:0000256" key="1">
    <source>
        <dbReference type="SAM" id="Phobius"/>
    </source>
</evidence>
<evidence type="ECO:0000313" key="3">
    <source>
        <dbReference type="Proteomes" id="UP000264006"/>
    </source>
</evidence>
<protein>
    <submittedName>
        <fullName evidence="2">Uncharacterized protein</fullName>
    </submittedName>
</protein>
<dbReference type="AlphaFoldDB" id="A0A346XTT8"/>
<sequence>MGDMSEPRGAGMGGGLLFLAVVLFLGYLVITTIVGILKWIVGAVLVLAVVGMALKIADRK</sequence>
<dbReference type="EMBL" id="CP031165">
    <property type="protein sequence ID" value="AXV05635.1"/>
    <property type="molecule type" value="Genomic_DNA"/>
</dbReference>
<keyword evidence="3" id="KW-1185">Reference proteome</keyword>
<evidence type="ECO:0000313" key="2">
    <source>
        <dbReference type="EMBL" id="AXV05635.1"/>
    </source>
</evidence>
<dbReference type="KEGG" id="euz:DVS28_a0934"/>
<keyword evidence="1" id="KW-1133">Transmembrane helix</keyword>
<keyword evidence="1" id="KW-0812">Transmembrane</keyword>
<keyword evidence="1" id="KW-0472">Membrane</keyword>
<organism evidence="2 3">
    <name type="scientific">Euzebya pacifica</name>
    <dbReference type="NCBI Taxonomy" id="1608957"/>
    <lineage>
        <taxon>Bacteria</taxon>
        <taxon>Bacillati</taxon>
        <taxon>Actinomycetota</taxon>
        <taxon>Nitriliruptoria</taxon>
        <taxon>Euzebyales</taxon>
    </lineage>
</organism>
<feature type="transmembrane region" description="Helical" evidence="1">
    <location>
        <begin position="12"/>
        <end position="30"/>
    </location>
</feature>
<gene>
    <name evidence="2" type="ORF">DVS28_a0934</name>
</gene>
<accession>A0A346XTT8</accession>
<name>A0A346XTT8_9ACTN</name>
<dbReference type="Proteomes" id="UP000264006">
    <property type="component" value="Chromosome"/>
</dbReference>
<feature type="transmembrane region" description="Helical" evidence="1">
    <location>
        <begin position="36"/>
        <end position="57"/>
    </location>
</feature>
<reference evidence="2 3" key="1">
    <citation type="submission" date="2018-09" db="EMBL/GenBank/DDBJ databases">
        <title>Complete genome sequence of Euzebya sp. DY32-46 isolated from seawater of Pacific Ocean.</title>
        <authorList>
            <person name="Xu L."/>
            <person name="Wu Y.-H."/>
            <person name="Xu X.-W."/>
        </authorList>
    </citation>
    <scope>NUCLEOTIDE SEQUENCE [LARGE SCALE GENOMIC DNA]</scope>
    <source>
        <strain evidence="2 3">DY32-46</strain>
    </source>
</reference>
<proteinExistence type="predicted"/>